<accession>A0ABR3J7L6</accession>
<evidence type="ECO:0000259" key="2">
    <source>
        <dbReference type="SMART" id="SM00666"/>
    </source>
</evidence>
<dbReference type="Gene3D" id="3.10.20.90">
    <property type="entry name" value="Phosphatidylinositol 3-kinase Catalytic Subunit, Chain A, domain 1"/>
    <property type="match status" value="1"/>
</dbReference>
<dbReference type="SMART" id="SM00666">
    <property type="entry name" value="PB1"/>
    <property type="match status" value="1"/>
</dbReference>
<comment type="caution">
    <text evidence="3">The sequence shown here is derived from an EMBL/GenBank/DDBJ whole genome shotgun (WGS) entry which is preliminary data.</text>
</comment>
<dbReference type="SUPFAM" id="SSF54277">
    <property type="entry name" value="CAD &amp; PB1 domains"/>
    <property type="match status" value="1"/>
</dbReference>
<dbReference type="InterPro" id="IPR000270">
    <property type="entry name" value="PB1_dom"/>
</dbReference>
<feature type="region of interest" description="Disordered" evidence="1">
    <location>
        <begin position="724"/>
        <end position="746"/>
    </location>
</feature>
<feature type="compositionally biased region" description="Pro residues" evidence="1">
    <location>
        <begin position="468"/>
        <end position="520"/>
    </location>
</feature>
<feature type="compositionally biased region" description="Basic and acidic residues" evidence="1">
    <location>
        <begin position="577"/>
        <end position="593"/>
    </location>
</feature>
<protein>
    <recommendedName>
        <fullName evidence="2">PB1 domain-containing protein</fullName>
    </recommendedName>
</protein>
<feature type="region of interest" description="Disordered" evidence="1">
    <location>
        <begin position="388"/>
        <end position="412"/>
    </location>
</feature>
<proteinExistence type="predicted"/>
<dbReference type="EMBL" id="JASNQZ010000011">
    <property type="protein sequence ID" value="KAL0951552.1"/>
    <property type="molecule type" value="Genomic_DNA"/>
</dbReference>
<evidence type="ECO:0000313" key="3">
    <source>
        <dbReference type="EMBL" id="KAL0951552.1"/>
    </source>
</evidence>
<feature type="domain" description="PB1" evidence="2">
    <location>
        <begin position="2"/>
        <end position="84"/>
    </location>
</feature>
<feature type="region of interest" description="Disordered" evidence="1">
    <location>
        <begin position="124"/>
        <end position="203"/>
    </location>
</feature>
<feature type="compositionally biased region" description="Low complexity" evidence="1">
    <location>
        <begin position="388"/>
        <end position="402"/>
    </location>
</feature>
<feature type="region of interest" description="Disordered" evidence="1">
    <location>
        <begin position="220"/>
        <end position="256"/>
    </location>
</feature>
<evidence type="ECO:0000313" key="4">
    <source>
        <dbReference type="Proteomes" id="UP001556367"/>
    </source>
</evidence>
<reference evidence="4" key="1">
    <citation type="submission" date="2024-06" db="EMBL/GenBank/DDBJ databases">
        <title>Multi-omics analyses provide insights into the biosynthesis of the anticancer antibiotic pleurotin in Hohenbuehelia grisea.</title>
        <authorList>
            <person name="Weaver J.A."/>
            <person name="Alberti F."/>
        </authorList>
    </citation>
    <scope>NUCLEOTIDE SEQUENCE [LARGE SCALE GENOMIC DNA]</scope>
    <source>
        <strain evidence="4">T-177</strain>
    </source>
</reference>
<feature type="compositionally biased region" description="Low complexity" evidence="1">
    <location>
        <begin position="169"/>
        <end position="185"/>
    </location>
</feature>
<evidence type="ECO:0000256" key="1">
    <source>
        <dbReference type="SAM" id="MobiDB-lite"/>
    </source>
</evidence>
<feature type="region of interest" description="Disordered" evidence="1">
    <location>
        <begin position="577"/>
        <end position="671"/>
    </location>
</feature>
<gene>
    <name evidence="3" type="ORF">HGRIS_008235</name>
</gene>
<dbReference type="Pfam" id="PF00564">
    <property type="entry name" value="PB1"/>
    <property type="match status" value="1"/>
</dbReference>
<sequence>MSFTFKLSKREGLTRRVTFATIPNWPVLAEKIHTLFLIPVEKVGVSYVDTDGDEVTLSTQEELDDYFQSTFRPGQTVKFVVQDFTAVVDDKSLPQTPRSSNPRNTFGQPDVFVVDDWQGIPPDLFMPGPATIPRSSTASPHAYVETVDSSSDAGSFHHVDGHGSKPANDAASSVSSSADSVSTTAELNKGKGKAREDASSDGGSSIVSMLAEHVPHKPPIHVYDRSASQPSHSRSASRQSYIPPPSHGSITPIQAESTPKVVVQNLSKDKATVEPIPTADFPDPPLPPLESLSLSNDVANLLGNLTDVFASHPELSEALRNIMQNASSGRYWAVQREAITHATNELVRNAQNTTRVAEEEAGRRVAEAVGSIVRSISQVTGAVAATDSAVPSAPSVPPANTTNLDNHPRPFLPHMRGHGMRGWGGYHFGPPPPPLARPLGGFGGIHRGWRDFHRAPPHARPWDRPFPGSYPPPPPPGPAPGPPHMHPGPPAPPPPSGPPPPPGPSAAPAPPPAPSVPPTFPFVGAHGPLPGGWELDVDGYDFDPWVETWGSDDKQTPHEMRAQVEAAKLYYKAEKERYRKQREERRKEKDRTAAQKVTDAILEPAESSKAPAPPAAPPSNAETTQTVSNARGSFPQLEMYSVPRRNNTFSGTPSRRAAPPPAESPSGRDFDRITRRLADMGFTENAYPTLPAKIKEAMPTQGPVTKDVEDNIVTNMLEEMLAMSPKPPAASGSGVRNSEIPGAWHH</sequence>
<dbReference type="Proteomes" id="UP001556367">
    <property type="component" value="Unassembled WGS sequence"/>
</dbReference>
<organism evidence="3 4">
    <name type="scientific">Hohenbuehelia grisea</name>
    <dbReference type="NCBI Taxonomy" id="104357"/>
    <lineage>
        <taxon>Eukaryota</taxon>
        <taxon>Fungi</taxon>
        <taxon>Dikarya</taxon>
        <taxon>Basidiomycota</taxon>
        <taxon>Agaricomycotina</taxon>
        <taxon>Agaricomycetes</taxon>
        <taxon>Agaricomycetidae</taxon>
        <taxon>Agaricales</taxon>
        <taxon>Pleurotineae</taxon>
        <taxon>Pleurotaceae</taxon>
        <taxon>Hohenbuehelia</taxon>
    </lineage>
</organism>
<feature type="region of interest" description="Disordered" evidence="1">
    <location>
        <begin position="456"/>
        <end position="523"/>
    </location>
</feature>
<keyword evidence="4" id="KW-1185">Reference proteome</keyword>
<name>A0ABR3J7L6_9AGAR</name>
<feature type="compositionally biased region" description="Low complexity" evidence="1">
    <location>
        <begin position="225"/>
        <end position="240"/>
    </location>
</feature>